<proteinExistence type="inferred from homology"/>
<evidence type="ECO:0000313" key="8">
    <source>
        <dbReference type="Proteomes" id="UP000294887"/>
    </source>
</evidence>
<dbReference type="InterPro" id="IPR029061">
    <property type="entry name" value="THDP-binding"/>
</dbReference>
<evidence type="ECO:0000256" key="3">
    <source>
        <dbReference type="RuleBase" id="RU362132"/>
    </source>
</evidence>
<comment type="similarity">
    <text evidence="1 3">Belongs to the TPP enzyme family.</text>
</comment>
<dbReference type="InterPro" id="IPR045229">
    <property type="entry name" value="TPP_enz"/>
</dbReference>
<name>A0A4R1EYT2_9GAMM</name>
<dbReference type="InterPro" id="IPR012001">
    <property type="entry name" value="Thiamin_PyroP_enz_TPP-bd_dom"/>
</dbReference>
<dbReference type="Proteomes" id="UP000294887">
    <property type="component" value="Unassembled WGS sequence"/>
</dbReference>
<dbReference type="InterPro" id="IPR029035">
    <property type="entry name" value="DHS-like_NAD/FAD-binding_dom"/>
</dbReference>
<protein>
    <submittedName>
        <fullName evidence="7">Acetolactate synthase-1/2/3 large subunit</fullName>
    </submittedName>
</protein>
<accession>A0A4R1EYT2</accession>
<reference evidence="7 8" key="1">
    <citation type="submission" date="2019-03" db="EMBL/GenBank/DDBJ databases">
        <title>Genomic Encyclopedia of Type Strains, Phase IV (KMG-IV): sequencing the most valuable type-strain genomes for metagenomic binning, comparative biology and taxonomic classification.</title>
        <authorList>
            <person name="Goeker M."/>
        </authorList>
    </citation>
    <scope>NUCLEOTIDE SEQUENCE [LARGE SCALE GENOMIC DNA]</scope>
    <source>
        <strain evidence="7 8">DSM 24830</strain>
    </source>
</reference>
<organism evidence="7 8">
    <name type="scientific">Cocleimonas flava</name>
    <dbReference type="NCBI Taxonomy" id="634765"/>
    <lineage>
        <taxon>Bacteria</taxon>
        <taxon>Pseudomonadati</taxon>
        <taxon>Pseudomonadota</taxon>
        <taxon>Gammaproteobacteria</taxon>
        <taxon>Thiotrichales</taxon>
        <taxon>Thiotrichaceae</taxon>
        <taxon>Cocleimonas</taxon>
    </lineage>
</organism>
<gene>
    <name evidence="7" type="ORF">EV695_3044</name>
</gene>
<evidence type="ECO:0000256" key="1">
    <source>
        <dbReference type="ARBA" id="ARBA00007812"/>
    </source>
</evidence>
<evidence type="ECO:0000313" key="7">
    <source>
        <dbReference type="EMBL" id="TCJ85079.1"/>
    </source>
</evidence>
<dbReference type="Gene3D" id="3.40.50.970">
    <property type="match status" value="2"/>
</dbReference>
<feature type="domain" description="Thiamine pyrophosphate enzyme central" evidence="4">
    <location>
        <begin position="204"/>
        <end position="340"/>
    </location>
</feature>
<dbReference type="GO" id="GO:0005948">
    <property type="term" value="C:acetolactate synthase complex"/>
    <property type="evidence" value="ECO:0007669"/>
    <property type="project" value="TreeGrafter"/>
</dbReference>
<dbReference type="Pfam" id="PF02775">
    <property type="entry name" value="TPP_enzyme_C"/>
    <property type="match status" value="1"/>
</dbReference>
<keyword evidence="8" id="KW-1185">Reference proteome</keyword>
<evidence type="ECO:0000259" key="5">
    <source>
        <dbReference type="Pfam" id="PF02775"/>
    </source>
</evidence>
<dbReference type="GO" id="GO:0009097">
    <property type="term" value="P:isoleucine biosynthetic process"/>
    <property type="evidence" value="ECO:0007669"/>
    <property type="project" value="TreeGrafter"/>
</dbReference>
<evidence type="ECO:0000259" key="6">
    <source>
        <dbReference type="Pfam" id="PF02776"/>
    </source>
</evidence>
<feature type="domain" description="Thiamine pyrophosphate enzyme TPP-binding" evidence="5">
    <location>
        <begin position="396"/>
        <end position="544"/>
    </location>
</feature>
<dbReference type="GO" id="GO:0030976">
    <property type="term" value="F:thiamine pyrophosphate binding"/>
    <property type="evidence" value="ECO:0007669"/>
    <property type="project" value="InterPro"/>
</dbReference>
<dbReference type="FunFam" id="3.40.50.970:FF:000007">
    <property type="entry name" value="Acetolactate synthase"/>
    <property type="match status" value="1"/>
</dbReference>
<dbReference type="SUPFAM" id="SSF52467">
    <property type="entry name" value="DHS-like NAD/FAD-binding domain"/>
    <property type="match status" value="1"/>
</dbReference>
<dbReference type="EMBL" id="SMFQ01000004">
    <property type="protein sequence ID" value="TCJ85079.1"/>
    <property type="molecule type" value="Genomic_DNA"/>
</dbReference>
<evidence type="ECO:0000259" key="4">
    <source>
        <dbReference type="Pfam" id="PF00205"/>
    </source>
</evidence>
<dbReference type="GO" id="GO:0003984">
    <property type="term" value="F:acetolactate synthase activity"/>
    <property type="evidence" value="ECO:0007669"/>
    <property type="project" value="TreeGrafter"/>
</dbReference>
<dbReference type="OrthoDB" id="9785953at2"/>
<keyword evidence="2 3" id="KW-0786">Thiamine pyrophosphate</keyword>
<dbReference type="GO" id="GO:0009099">
    <property type="term" value="P:L-valine biosynthetic process"/>
    <property type="evidence" value="ECO:0007669"/>
    <property type="project" value="TreeGrafter"/>
</dbReference>
<dbReference type="Pfam" id="PF00205">
    <property type="entry name" value="TPP_enzyme_M"/>
    <property type="match status" value="1"/>
</dbReference>
<dbReference type="AlphaFoldDB" id="A0A4R1EYT2"/>
<dbReference type="PANTHER" id="PTHR18968">
    <property type="entry name" value="THIAMINE PYROPHOSPHATE ENZYMES"/>
    <property type="match status" value="1"/>
</dbReference>
<dbReference type="CDD" id="cd07035">
    <property type="entry name" value="TPP_PYR_POX_like"/>
    <property type="match status" value="1"/>
</dbReference>
<dbReference type="SUPFAM" id="SSF52518">
    <property type="entry name" value="Thiamin diphosphate-binding fold (THDP-binding)"/>
    <property type="match status" value="2"/>
</dbReference>
<dbReference type="GO" id="GO:0000287">
    <property type="term" value="F:magnesium ion binding"/>
    <property type="evidence" value="ECO:0007669"/>
    <property type="project" value="InterPro"/>
</dbReference>
<dbReference type="InterPro" id="IPR012000">
    <property type="entry name" value="Thiamin_PyroP_enz_cen_dom"/>
</dbReference>
<feature type="domain" description="Thiamine pyrophosphate enzyme N-terminal TPP-binding" evidence="6">
    <location>
        <begin position="1"/>
        <end position="116"/>
    </location>
</feature>
<dbReference type="Pfam" id="PF02776">
    <property type="entry name" value="TPP_enzyme_N"/>
    <property type="match status" value="1"/>
</dbReference>
<sequence>MKVSDYVIQFLADNHIDKVFSYIGKNAHLCDSIDKHPDIENVFTIHEQGAGFAADAYARVTGKSGVATVTSGPGATNLLTCIADCYFDSVPTLFIIGDVPPSECKGDRNIRQFGFQETDMVVLSESITKYAIQITDLKDMRYELEKAYFISQEGRKGPVLVSIPENLQFLTDFNPEEIESFFGSDEHKELLEKNAVNAKLAADIEKTVKLISQAERPVVLVGGGVRLAGAEAELMKFLEATQIPMVYSLMGKDSISSEYKYNLGFLGNFGTRHANLTIANSDLLIVLGSRLDNLQTGRKIETFAREAQKVQVDIDANELGIRVDMDLLIKEDVREFLYQLNLRKYSNEIDFWHEKVLSYKAQYPAEYNNDKTDRLGNQIVYQISKHLEDDDCICVDVGEHQMLVAQSLKPKAKQRVLFSGGFGSMGFALPAAIGATLATGKRAVVITGDGGFQMNIQELEIIKRRKLPIKIFVINNESLHMVKLRQDAYLEGNSVGSINDYSVPNFKKIGKAYGIKSHQVTDMEKIKKRIDKSLQTDECEIIDIRVQADITTVEPRLDFNRSFEDMRPYLSEEEMSDQMVIEPSKVS</sequence>
<dbReference type="Gene3D" id="3.40.50.1220">
    <property type="entry name" value="TPP-binding domain"/>
    <property type="match status" value="1"/>
</dbReference>
<dbReference type="InterPro" id="IPR011766">
    <property type="entry name" value="TPP_enzyme_TPP-bd"/>
</dbReference>
<evidence type="ECO:0000256" key="2">
    <source>
        <dbReference type="ARBA" id="ARBA00023052"/>
    </source>
</evidence>
<dbReference type="RefSeq" id="WP_131906790.1">
    <property type="nucleotide sequence ID" value="NZ_BAAAFU010000001.1"/>
</dbReference>
<dbReference type="PANTHER" id="PTHR18968:SF142">
    <property type="entry name" value="ACETOLACTATE SYNTHASE"/>
    <property type="match status" value="1"/>
</dbReference>
<comment type="caution">
    <text evidence="7">The sequence shown here is derived from an EMBL/GenBank/DDBJ whole genome shotgun (WGS) entry which is preliminary data.</text>
</comment>
<dbReference type="GO" id="GO:0050660">
    <property type="term" value="F:flavin adenine dinucleotide binding"/>
    <property type="evidence" value="ECO:0007669"/>
    <property type="project" value="TreeGrafter"/>
</dbReference>